<dbReference type="Gene3D" id="2.30.30.30">
    <property type="match status" value="1"/>
</dbReference>
<sequence length="109" mass="12138">MMAVRIRKGDTVQVIAGDDKGRTGKVLSVDEEKRRVVVEKVNFVKRHTKARKQGMKSGIVEKEAPIHLSNVLLYDERLQRGTRVGVRALADGKRERVSKASGETIAKAE</sequence>
<dbReference type="PROSITE" id="PS01108">
    <property type="entry name" value="RIBOSOMAL_L24"/>
    <property type="match status" value="1"/>
</dbReference>
<gene>
    <name evidence="5" type="primary">rplX</name>
    <name evidence="8" type="ORF">E6K72_01060</name>
</gene>
<dbReference type="EMBL" id="VBOS01000031">
    <property type="protein sequence ID" value="TMQ60020.1"/>
    <property type="molecule type" value="Genomic_DNA"/>
</dbReference>
<comment type="function">
    <text evidence="5">One of the proteins that surrounds the polypeptide exit tunnel on the outside of the subunit.</text>
</comment>
<dbReference type="SMART" id="SM00739">
    <property type="entry name" value="KOW"/>
    <property type="match status" value="1"/>
</dbReference>
<comment type="similarity">
    <text evidence="1 5 6">Belongs to the universal ribosomal protein uL24 family.</text>
</comment>
<dbReference type="Proteomes" id="UP000317716">
    <property type="component" value="Unassembled WGS sequence"/>
</dbReference>
<protein>
    <recommendedName>
        <fullName evidence="4 5">Large ribosomal subunit protein uL24</fullName>
    </recommendedName>
</protein>
<organism evidence="8 9">
    <name type="scientific">Eiseniibacteriota bacterium</name>
    <dbReference type="NCBI Taxonomy" id="2212470"/>
    <lineage>
        <taxon>Bacteria</taxon>
        <taxon>Candidatus Eiseniibacteriota</taxon>
    </lineage>
</organism>
<evidence type="ECO:0000256" key="5">
    <source>
        <dbReference type="HAMAP-Rule" id="MF_01326"/>
    </source>
</evidence>
<dbReference type="GO" id="GO:0006412">
    <property type="term" value="P:translation"/>
    <property type="evidence" value="ECO:0007669"/>
    <property type="project" value="UniProtKB-UniRule"/>
</dbReference>
<evidence type="ECO:0000313" key="8">
    <source>
        <dbReference type="EMBL" id="TMQ60020.1"/>
    </source>
</evidence>
<accession>A0A538T8R2</accession>
<dbReference type="InterPro" id="IPR005825">
    <property type="entry name" value="Ribosomal_uL24_CS"/>
</dbReference>
<name>A0A538T8R2_UNCEI</name>
<dbReference type="Pfam" id="PF00467">
    <property type="entry name" value="KOW"/>
    <property type="match status" value="1"/>
</dbReference>
<dbReference type="GO" id="GO:0003735">
    <property type="term" value="F:structural constituent of ribosome"/>
    <property type="evidence" value="ECO:0007669"/>
    <property type="project" value="InterPro"/>
</dbReference>
<comment type="subunit">
    <text evidence="5">Part of the 50S ribosomal subunit.</text>
</comment>
<dbReference type="HAMAP" id="MF_01326_B">
    <property type="entry name" value="Ribosomal_uL24_B"/>
    <property type="match status" value="1"/>
</dbReference>
<dbReference type="InterPro" id="IPR041988">
    <property type="entry name" value="Ribosomal_uL24_KOW"/>
</dbReference>
<dbReference type="GO" id="GO:0005840">
    <property type="term" value="C:ribosome"/>
    <property type="evidence" value="ECO:0007669"/>
    <property type="project" value="UniProtKB-KW"/>
</dbReference>
<dbReference type="GO" id="GO:1990904">
    <property type="term" value="C:ribonucleoprotein complex"/>
    <property type="evidence" value="ECO:0007669"/>
    <property type="project" value="UniProtKB-KW"/>
</dbReference>
<dbReference type="CDD" id="cd06089">
    <property type="entry name" value="KOW_RPL26"/>
    <property type="match status" value="1"/>
</dbReference>
<proteinExistence type="inferred from homology"/>
<evidence type="ECO:0000256" key="1">
    <source>
        <dbReference type="ARBA" id="ARBA00010618"/>
    </source>
</evidence>
<dbReference type="GO" id="GO:0019843">
    <property type="term" value="F:rRNA binding"/>
    <property type="evidence" value="ECO:0007669"/>
    <property type="project" value="UniProtKB-UniRule"/>
</dbReference>
<dbReference type="SUPFAM" id="SSF50104">
    <property type="entry name" value="Translation proteins SH3-like domain"/>
    <property type="match status" value="1"/>
</dbReference>
<comment type="caution">
    <text evidence="8">The sequence shown here is derived from an EMBL/GenBank/DDBJ whole genome shotgun (WGS) entry which is preliminary data.</text>
</comment>
<evidence type="ECO:0000259" key="7">
    <source>
        <dbReference type="SMART" id="SM00739"/>
    </source>
</evidence>
<evidence type="ECO:0000256" key="6">
    <source>
        <dbReference type="RuleBase" id="RU003477"/>
    </source>
</evidence>
<keyword evidence="3 5" id="KW-0687">Ribonucleoprotein</keyword>
<keyword evidence="2 5" id="KW-0689">Ribosomal protein</keyword>
<dbReference type="InterPro" id="IPR008991">
    <property type="entry name" value="Translation_prot_SH3-like_sf"/>
</dbReference>
<keyword evidence="5" id="KW-0699">rRNA-binding</keyword>
<dbReference type="Pfam" id="PF17136">
    <property type="entry name" value="ribosomal_L24"/>
    <property type="match status" value="1"/>
</dbReference>
<evidence type="ECO:0000256" key="4">
    <source>
        <dbReference type="ARBA" id="ARBA00035206"/>
    </source>
</evidence>
<keyword evidence="5" id="KW-0694">RNA-binding</keyword>
<dbReference type="NCBIfam" id="TIGR01079">
    <property type="entry name" value="rplX_bact"/>
    <property type="match status" value="1"/>
</dbReference>
<dbReference type="PANTHER" id="PTHR12903">
    <property type="entry name" value="MITOCHONDRIAL RIBOSOMAL PROTEIN L24"/>
    <property type="match status" value="1"/>
</dbReference>
<dbReference type="InterPro" id="IPR003256">
    <property type="entry name" value="Ribosomal_uL24"/>
</dbReference>
<feature type="domain" description="KOW" evidence="7">
    <location>
        <begin position="5"/>
        <end position="32"/>
    </location>
</feature>
<evidence type="ECO:0000313" key="9">
    <source>
        <dbReference type="Proteomes" id="UP000317716"/>
    </source>
</evidence>
<comment type="function">
    <text evidence="5">One of two assembly initiator proteins, it binds directly to the 5'-end of the 23S rRNA, where it nucleates assembly of the 50S subunit.</text>
</comment>
<evidence type="ECO:0000256" key="2">
    <source>
        <dbReference type="ARBA" id="ARBA00022980"/>
    </source>
</evidence>
<dbReference type="InterPro" id="IPR005824">
    <property type="entry name" value="KOW"/>
</dbReference>
<dbReference type="InterPro" id="IPR057264">
    <property type="entry name" value="Ribosomal_uL24_C"/>
</dbReference>
<dbReference type="InterPro" id="IPR014722">
    <property type="entry name" value="Rib_uL2_dom2"/>
</dbReference>
<reference evidence="8 9" key="1">
    <citation type="journal article" date="2019" name="Nat. Microbiol.">
        <title>Mediterranean grassland soil C-N compound turnover is dependent on rainfall and depth, and is mediated by genomically divergent microorganisms.</title>
        <authorList>
            <person name="Diamond S."/>
            <person name="Andeer P.F."/>
            <person name="Li Z."/>
            <person name="Crits-Christoph A."/>
            <person name="Burstein D."/>
            <person name="Anantharaman K."/>
            <person name="Lane K.R."/>
            <person name="Thomas B.C."/>
            <person name="Pan C."/>
            <person name="Northen T.R."/>
            <person name="Banfield J.F."/>
        </authorList>
    </citation>
    <scope>NUCLEOTIDE SEQUENCE [LARGE SCALE GENOMIC DNA]</scope>
    <source>
        <strain evidence="8">WS_2</strain>
    </source>
</reference>
<dbReference type="AlphaFoldDB" id="A0A538T8R2"/>
<evidence type="ECO:0000256" key="3">
    <source>
        <dbReference type="ARBA" id="ARBA00023274"/>
    </source>
</evidence>